<dbReference type="EMBL" id="QXTE01024298">
    <property type="protein sequence ID" value="TFJ94871.1"/>
    <property type="molecule type" value="Genomic_DNA"/>
</dbReference>
<feature type="region of interest" description="Disordered" evidence="1">
    <location>
        <begin position="90"/>
        <end position="126"/>
    </location>
</feature>
<dbReference type="AlphaFoldDB" id="A0A4D9DEE7"/>
<organism evidence="2 3">
    <name type="scientific">Platysternon megacephalum</name>
    <name type="common">big-headed turtle</name>
    <dbReference type="NCBI Taxonomy" id="55544"/>
    <lineage>
        <taxon>Eukaryota</taxon>
        <taxon>Metazoa</taxon>
        <taxon>Chordata</taxon>
        <taxon>Craniata</taxon>
        <taxon>Vertebrata</taxon>
        <taxon>Euteleostomi</taxon>
        <taxon>Archelosauria</taxon>
        <taxon>Testudinata</taxon>
        <taxon>Testudines</taxon>
        <taxon>Cryptodira</taxon>
        <taxon>Durocryptodira</taxon>
        <taxon>Testudinoidea</taxon>
        <taxon>Platysternidae</taxon>
        <taxon>Platysternon</taxon>
    </lineage>
</organism>
<name>A0A4D9DEE7_9SAUR</name>
<comment type="caution">
    <text evidence="2">The sequence shown here is derived from an EMBL/GenBank/DDBJ whole genome shotgun (WGS) entry which is preliminary data.</text>
</comment>
<proteinExistence type="predicted"/>
<sequence>MLGWKIQEEGIIRFPIWILAQHVKKERASNPENLSRWFYVNPGCLPFPFQCSLAAQYSTLHASCLCSILSCCSLLACSFPPPTVSQARRVALNKAPKTKHVTTQTRERGGRERDQKRERENERKNN</sequence>
<protein>
    <submittedName>
        <fullName evidence="2">Peptidase</fullName>
    </submittedName>
</protein>
<dbReference type="Proteomes" id="UP000297703">
    <property type="component" value="Unassembled WGS sequence"/>
</dbReference>
<reference evidence="2 3" key="1">
    <citation type="submission" date="2019-04" db="EMBL/GenBank/DDBJ databases">
        <title>Draft genome of the big-headed turtle Platysternon megacephalum.</title>
        <authorList>
            <person name="Gong S."/>
        </authorList>
    </citation>
    <scope>NUCLEOTIDE SEQUENCE [LARGE SCALE GENOMIC DNA]</scope>
    <source>
        <strain evidence="2">DO16091913</strain>
        <tissue evidence="2">Muscle</tissue>
    </source>
</reference>
<feature type="compositionally biased region" description="Basic and acidic residues" evidence="1">
    <location>
        <begin position="105"/>
        <end position="126"/>
    </location>
</feature>
<accession>A0A4D9DEE7</accession>
<reference evidence="2 3" key="2">
    <citation type="submission" date="2019-04" db="EMBL/GenBank/DDBJ databases">
        <title>The genome sequence of big-headed turtle.</title>
        <authorList>
            <person name="Gong S."/>
        </authorList>
    </citation>
    <scope>NUCLEOTIDE SEQUENCE [LARGE SCALE GENOMIC DNA]</scope>
    <source>
        <strain evidence="2">DO16091913</strain>
        <tissue evidence="2">Muscle</tissue>
    </source>
</reference>
<evidence type="ECO:0000313" key="2">
    <source>
        <dbReference type="EMBL" id="TFJ94871.1"/>
    </source>
</evidence>
<evidence type="ECO:0000256" key="1">
    <source>
        <dbReference type="SAM" id="MobiDB-lite"/>
    </source>
</evidence>
<evidence type="ECO:0000313" key="3">
    <source>
        <dbReference type="Proteomes" id="UP000297703"/>
    </source>
</evidence>
<keyword evidence="3" id="KW-1185">Reference proteome</keyword>
<gene>
    <name evidence="2" type="ORF">DR999_PMT23889</name>
</gene>